<dbReference type="AlphaFoldDB" id="A0A1A6BJH7"/>
<dbReference type="RefSeq" id="WP_065133316.1">
    <property type="nucleotide sequence ID" value="NZ_MAEM01000176.1"/>
</dbReference>
<dbReference type="OrthoDB" id="4559107at2"/>
<dbReference type="Proteomes" id="UP000093757">
    <property type="component" value="Unassembled WGS sequence"/>
</dbReference>
<reference evidence="1 2" key="1">
    <citation type="submission" date="2016-06" db="EMBL/GenBank/DDBJ databases">
        <authorList>
            <person name="Kjaerup R.B."/>
            <person name="Dalgaard T.S."/>
            <person name="Juul-Madsen H.R."/>
        </authorList>
    </citation>
    <scope>NUCLEOTIDE SEQUENCE [LARGE SCALE GENOMIC DNA]</scope>
    <source>
        <strain evidence="1 2">1245752.6</strain>
    </source>
</reference>
<name>A0A1A6BJH7_MYCGO</name>
<gene>
    <name evidence="1" type="ORF">A9W98_14520</name>
</gene>
<accession>A0A1A6BJH7</accession>
<proteinExistence type="predicted"/>
<evidence type="ECO:0000313" key="1">
    <source>
        <dbReference type="EMBL" id="OBS02502.1"/>
    </source>
</evidence>
<organism evidence="1 2">
    <name type="scientific">Mycobacterium gordonae</name>
    <dbReference type="NCBI Taxonomy" id="1778"/>
    <lineage>
        <taxon>Bacteria</taxon>
        <taxon>Bacillati</taxon>
        <taxon>Actinomycetota</taxon>
        <taxon>Actinomycetes</taxon>
        <taxon>Mycobacteriales</taxon>
        <taxon>Mycobacteriaceae</taxon>
        <taxon>Mycobacterium</taxon>
    </lineage>
</organism>
<dbReference type="EMBL" id="MAEM01000176">
    <property type="protein sequence ID" value="OBS02502.1"/>
    <property type="molecule type" value="Genomic_DNA"/>
</dbReference>
<protein>
    <submittedName>
        <fullName evidence="1">Uncharacterized protein</fullName>
    </submittedName>
</protein>
<comment type="caution">
    <text evidence="1">The sequence shown here is derived from an EMBL/GenBank/DDBJ whole genome shotgun (WGS) entry which is preliminary data.</text>
</comment>
<evidence type="ECO:0000313" key="2">
    <source>
        <dbReference type="Proteomes" id="UP000093757"/>
    </source>
</evidence>
<sequence>MRRITIERYSDPEDLGYAGLVEGTRDDGTTWIMWLDESGNPTLYWGSREDDGTVVGEPVPLA</sequence>